<gene>
    <name evidence="2" type="ORF">TES1_1290</name>
</gene>
<feature type="transmembrane region" description="Helical" evidence="1">
    <location>
        <begin position="23"/>
        <end position="40"/>
    </location>
</feature>
<dbReference type="PANTHER" id="PTHR39419:SF1">
    <property type="entry name" value="SLL0814 PROTEIN"/>
    <property type="match status" value="1"/>
</dbReference>
<evidence type="ECO:0000313" key="3">
    <source>
        <dbReference type="Proteomes" id="UP000019027"/>
    </source>
</evidence>
<sequence>MKNDIKIALTLIVLANILKKSPVYLLLYLLAFIILSWRAWKSLPNLFFWAFIVGFSAEIVGTHLCLPFGCYEYVNLRPQIFGVGLFVPFAWGIFGAVAYLTASYFFKNRSQRLLFAALLMVIIDFSVDPIMTSWRAWVWKTTTEINWFSIPWTNYLGWFGVSLIFFYLYERFSNPQIENELLKLGPLIYFLEMLTFAVYAPASVRIPTAIAFVISIVVVLPVYFWRMRV</sequence>
<dbReference type="OrthoDB" id="107798at2157"/>
<dbReference type="Pfam" id="PF04240">
    <property type="entry name" value="Caroten_synth"/>
    <property type="match status" value="1"/>
</dbReference>
<feature type="transmembrane region" description="Helical" evidence="1">
    <location>
        <begin position="80"/>
        <end position="101"/>
    </location>
</feature>
<dbReference type="RefSeq" id="WP_042681332.1">
    <property type="nucleotide sequence ID" value="NZ_CP006965.1"/>
</dbReference>
<dbReference type="PANTHER" id="PTHR39419">
    <property type="entry name" value="SLL0814 PROTEIN"/>
    <property type="match status" value="1"/>
</dbReference>
<dbReference type="GeneID" id="24906928"/>
<keyword evidence="1" id="KW-0812">Transmembrane</keyword>
<feature type="transmembrane region" description="Helical" evidence="1">
    <location>
        <begin position="113"/>
        <end position="132"/>
    </location>
</feature>
<name>W0I878_9EURY</name>
<keyword evidence="3" id="KW-1185">Reference proteome</keyword>
<reference evidence="2 3" key="1">
    <citation type="journal article" date="2014" name="Int. J. Syst. Evol. Microbiol.">
        <title>Thermococcus paralvinellae sp. nov. and Thermococcus cleftensis sp. nov. of hyperthermophilic heterotrophs from deep-sea hydrothermal vents.</title>
        <authorList>
            <person name="Hensley S.A."/>
            <person name="Jung J.H."/>
            <person name="Park C.S."/>
            <person name="Holden J.F."/>
        </authorList>
    </citation>
    <scope>NUCLEOTIDE SEQUENCE [LARGE SCALE GENOMIC DNA]</scope>
    <source>
        <strain evidence="2 3">ES1</strain>
    </source>
</reference>
<dbReference type="Proteomes" id="UP000019027">
    <property type="component" value="Chromosome"/>
</dbReference>
<accession>W0I878</accession>
<feature type="transmembrane region" description="Helical" evidence="1">
    <location>
        <begin position="152"/>
        <end position="169"/>
    </location>
</feature>
<feature type="transmembrane region" description="Helical" evidence="1">
    <location>
        <begin position="47"/>
        <end position="74"/>
    </location>
</feature>
<proteinExistence type="predicted"/>
<organism evidence="2 3">
    <name type="scientific">Thermococcus paralvinellae</name>
    <dbReference type="NCBI Taxonomy" id="582419"/>
    <lineage>
        <taxon>Archaea</taxon>
        <taxon>Methanobacteriati</taxon>
        <taxon>Methanobacteriota</taxon>
        <taxon>Thermococci</taxon>
        <taxon>Thermococcales</taxon>
        <taxon>Thermococcaceae</taxon>
        <taxon>Thermococcus</taxon>
    </lineage>
</organism>
<keyword evidence="1" id="KW-1133">Transmembrane helix</keyword>
<dbReference type="InterPro" id="IPR007354">
    <property type="entry name" value="CruF-like"/>
</dbReference>
<dbReference type="AlphaFoldDB" id="W0I878"/>
<dbReference type="KEGG" id="ths:TES1_1290"/>
<feature type="transmembrane region" description="Helical" evidence="1">
    <location>
        <begin position="206"/>
        <end position="225"/>
    </location>
</feature>
<dbReference type="STRING" id="582419.TES1_1290"/>
<protein>
    <recommendedName>
        <fullName evidence="4">Carotenoid biosynthesis protein</fullName>
    </recommendedName>
</protein>
<evidence type="ECO:0000256" key="1">
    <source>
        <dbReference type="SAM" id="Phobius"/>
    </source>
</evidence>
<keyword evidence="1" id="KW-0472">Membrane</keyword>
<dbReference type="EMBL" id="CP006965">
    <property type="protein sequence ID" value="AHF80670.1"/>
    <property type="molecule type" value="Genomic_DNA"/>
</dbReference>
<dbReference type="HOGENOM" id="CLU_097044_0_0_2"/>
<evidence type="ECO:0008006" key="4">
    <source>
        <dbReference type="Google" id="ProtNLM"/>
    </source>
</evidence>
<evidence type="ECO:0000313" key="2">
    <source>
        <dbReference type="EMBL" id="AHF80670.1"/>
    </source>
</evidence>